<feature type="transmembrane region" description="Helical" evidence="1">
    <location>
        <begin position="49"/>
        <end position="68"/>
    </location>
</feature>
<comment type="caution">
    <text evidence="2">The sequence shown here is derived from an EMBL/GenBank/DDBJ whole genome shotgun (WGS) entry which is preliminary data.</text>
</comment>
<organism evidence="2 3">
    <name type="scientific">Saponaria officinalis</name>
    <name type="common">Common soapwort</name>
    <name type="synonym">Lychnis saponaria</name>
    <dbReference type="NCBI Taxonomy" id="3572"/>
    <lineage>
        <taxon>Eukaryota</taxon>
        <taxon>Viridiplantae</taxon>
        <taxon>Streptophyta</taxon>
        <taxon>Embryophyta</taxon>
        <taxon>Tracheophyta</taxon>
        <taxon>Spermatophyta</taxon>
        <taxon>Magnoliopsida</taxon>
        <taxon>eudicotyledons</taxon>
        <taxon>Gunneridae</taxon>
        <taxon>Pentapetalae</taxon>
        <taxon>Caryophyllales</taxon>
        <taxon>Caryophyllaceae</taxon>
        <taxon>Caryophylleae</taxon>
        <taxon>Saponaria</taxon>
    </lineage>
</organism>
<evidence type="ECO:0000256" key="1">
    <source>
        <dbReference type="SAM" id="Phobius"/>
    </source>
</evidence>
<sequence>MARSLGMKTIVLECDALLLVQSINAGSVVKSPWGLLIEDIRESVMLPVFSSLVFVIMSSARGILWLIIHGDRRGGYIYDSFPLAIITMAEFEKESPNTVLDSKSYTFTNSQVLCMCEL</sequence>
<keyword evidence="3" id="KW-1185">Reference proteome</keyword>
<gene>
    <name evidence="2" type="ORF">RND81_14G041900</name>
</gene>
<evidence type="ECO:0000313" key="2">
    <source>
        <dbReference type="EMBL" id="KAK9664438.1"/>
    </source>
</evidence>
<proteinExistence type="predicted"/>
<dbReference type="EMBL" id="JBDFQZ010000014">
    <property type="protein sequence ID" value="KAK9664438.1"/>
    <property type="molecule type" value="Genomic_DNA"/>
</dbReference>
<reference evidence="2" key="1">
    <citation type="submission" date="2024-03" db="EMBL/GenBank/DDBJ databases">
        <title>WGS assembly of Saponaria officinalis var. Norfolk2.</title>
        <authorList>
            <person name="Jenkins J."/>
            <person name="Shu S."/>
            <person name="Grimwood J."/>
            <person name="Barry K."/>
            <person name="Goodstein D."/>
            <person name="Schmutz J."/>
            <person name="Leebens-Mack J."/>
            <person name="Osbourn A."/>
        </authorList>
    </citation>
    <scope>NUCLEOTIDE SEQUENCE [LARGE SCALE GENOMIC DNA]</scope>
    <source>
        <strain evidence="2">JIC</strain>
    </source>
</reference>
<accession>A0AAW1GNA2</accession>
<name>A0AAW1GNA2_SAPOF</name>
<evidence type="ECO:0008006" key="4">
    <source>
        <dbReference type="Google" id="ProtNLM"/>
    </source>
</evidence>
<evidence type="ECO:0000313" key="3">
    <source>
        <dbReference type="Proteomes" id="UP001443914"/>
    </source>
</evidence>
<protein>
    <recommendedName>
        <fullName evidence="4">RNase H type-1 domain-containing protein</fullName>
    </recommendedName>
</protein>
<keyword evidence="1" id="KW-0812">Transmembrane</keyword>
<keyword evidence="1" id="KW-0472">Membrane</keyword>
<dbReference type="Proteomes" id="UP001443914">
    <property type="component" value="Unassembled WGS sequence"/>
</dbReference>
<keyword evidence="1" id="KW-1133">Transmembrane helix</keyword>
<dbReference type="AlphaFoldDB" id="A0AAW1GNA2"/>